<gene>
    <name evidence="2" type="ORF">D5R81_10520</name>
</gene>
<evidence type="ECO:0000259" key="1">
    <source>
        <dbReference type="PROSITE" id="PS51186"/>
    </source>
</evidence>
<dbReference type="RefSeq" id="WP_121853598.1">
    <property type="nucleotide sequence ID" value="NZ_CP037952.1"/>
</dbReference>
<evidence type="ECO:0000313" key="3">
    <source>
        <dbReference type="Proteomes" id="UP000273022"/>
    </source>
</evidence>
<dbReference type="PANTHER" id="PTHR43792">
    <property type="entry name" value="GNAT FAMILY, PUTATIVE (AFU_ORTHOLOGUE AFUA_3G00765)-RELATED-RELATED"/>
    <property type="match status" value="1"/>
</dbReference>
<keyword evidence="2" id="KW-0808">Transferase</keyword>
<keyword evidence="3" id="KW-1185">Reference proteome</keyword>
<name>A0A3A6U8S8_9GAMM</name>
<organism evidence="2 3">
    <name type="scientific">Parashewanella spongiae</name>
    <dbReference type="NCBI Taxonomy" id="342950"/>
    <lineage>
        <taxon>Bacteria</taxon>
        <taxon>Pseudomonadati</taxon>
        <taxon>Pseudomonadota</taxon>
        <taxon>Gammaproteobacteria</taxon>
        <taxon>Alteromonadales</taxon>
        <taxon>Shewanellaceae</taxon>
        <taxon>Parashewanella</taxon>
    </lineage>
</organism>
<dbReference type="OrthoDB" id="9798081at2"/>
<accession>A0A3A6U8S8</accession>
<dbReference type="InterPro" id="IPR051531">
    <property type="entry name" value="N-acetyltransferase"/>
</dbReference>
<proteinExistence type="predicted"/>
<dbReference type="PROSITE" id="PS51186">
    <property type="entry name" value="GNAT"/>
    <property type="match status" value="1"/>
</dbReference>
<dbReference type="InterPro" id="IPR000182">
    <property type="entry name" value="GNAT_dom"/>
</dbReference>
<comment type="caution">
    <text evidence="2">The sequence shown here is derived from an EMBL/GenBank/DDBJ whole genome shotgun (WGS) entry which is preliminary data.</text>
</comment>
<dbReference type="GO" id="GO:0016747">
    <property type="term" value="F:acyltransferase activity, transferring groups other than amino-acyl groups"/>
    <property type="evidence" value="ECO:0007669"/>
    <property type="project" value="InterPro"/>
</dbReference>
<feature type="domain" description="N-acetyltransferase" evidence="1">
    <location>
        <begin position="9"/>
        <end position="165"/>
    </location>
</feature>
<dbReference type="AlphaFoldDB" id="A0A3A6U8S8"/>
<dbReference type="Gene3D" id="3.40.630.30">
    <property type="match status" value="1"/>
</dbReference>
<dbReference type="SUPFAM" id="SSF55729">
    <property type="entry name" value="Acyl-CoA N-acyltransferases (Nat)"/>
    <property type="match status" value="1"/>
</dbReference>
<dbReference type="EMBL" id="QYYH01000058">
    <property type="protein sequence ID" value="RJY14946.1"/>
    <property type="molecule type" value="Genomic_DNA"/>
</dbReference>
<dbReference type="Proteomes" id="UP000273022">
    <property type="component" value="Unassembled WGS sequence"/>
</dbReference>
<sequence length="165" mass="18826">MAFLTTERLSIRRIEDHDRDFIFRLVNTPGYIKFIGDNKVRTIEHAKAYIINGPKTSYQQFGFGLYLVMLKDTSVPIGVCGLTKREFLSFVEIGYAYLPPFWGNGYAKEAAKAVFEHGYQSGVHRIMGVVRPENEGSKAVLSSLGLRYIRDIMLPDEEEYMDLMG</sequence>
<dbReference type="PANTHER" id="PTHR43792:SF1">
    <property type="entry name" value="N-ACETYLTRANSFERASE DOMAIN-CONTAINING PROTEIN"/>
    <property type="match status" value="1"/>
</dbReference>
<dbReference type="InterPro" id="IPR016181">
    <property type="entry name" value="Acyl_CoA_acyltransferase"/>
</dbReference>
<evidence type="ECO:0000313" key="2">
    <source>
        <dbReference type="EMBL" id="RJY14946.1"/>
    </source>
</evidence>
<protein>
    <submittedName>
        <fullName evidence="2">N-acetyltransferase</fullName>
    </submittedName>
</protein>
<reference evidence="2 3" key="1">
    <citation type="submission" date="2018-09" db="EMBL/GenBank/DDBJ databases">
        <title>Phylogeny of the Shewanellaceae, and recommendation for two new genera, Pseudoshewanella and Parashewanella.</title>
        <authorList>
            <person name="Wang G."/>
        </authorList>
    </citation>
    <scope>NUCLEOTIDE SEQUENCE [LARGE SCALE GENOMIC DNA]</scope>
    <source>
        <strain evidence="2 3">KCTC 22492</strain>
    </source>
</reference>
<dbReference type="Pfam" id="PF13302">
    <property type="entry name" value="Acetyltransf_3"/>
    <property type="match status" value="1"/>
</dbReference>